<dbReference type="OrthoDB" id="3800037at2759"/>
<accession>A0A9P9D7L8</accession>
<organism evidence="2 3">
    <name type="scientific">Dendryphion nanum</name>
    <dbReference type="NCBI Taxonomy" id="256645"/>
    <lineage>
        <taxon>Eukaryota</taxon>
        <taxon>Fungi</taxon>
        <taxon>Dikarya</taxon>
        <taxon>Ascomycota</taxon>
        <taxon>Pezizomycotina</taxon>
        <taxon>Dothideomycetes</taxon>
        <taxon>Pleosporomycetidae</taxon>
        <taxon>Pleosporales</taxon>
        <taxon>Torulaceae</taxon>
        <taxon>Dendryphion</taxon>
    </lineage>
</organism>
<evidence type="ECO:0000313" key="2">
    <source>
        <dbReference type="EMBL" id="KAH7113831.1"/>
    </source>
</evidence>
<dbReference type="Proteomes" id="UP000700596">
    <property type="component" value="Unassembled WGS sequence"/>
</dbReference>
<evidence type="ECO:0000313" key="3">
    <source>
        <dbReference type="Proteomes" id="UP000700596"/>
    </source>
</evidence>
<dbReference type="Pfam" id="PF07985">
    <property type="entry name" value="SRR1"/>
    <property type="match status" value="1"/>
</dbReference>
<dbReference type="InterPro" id="IPR012942">
    <property type="entry name" value="SRR1-like"/>
</dbReference>
<protein>
    <recommendedName>
        <fullName evidence="1">SRR1-like domain-containing protein</fullName>
    </recommendedName>
</protein>
<dbReference type="AlphaFoldDB" id="A0A9P9D7L8"/>
<feature type="domain" description="SRR1-like" evidence="1">
    <location>
        <begin position="24"/>
        <end position="158"/>
    </location>
</feature>
<gene>
    <name evidence="2" type="ORF">B0J11DRAFT_445641</name>
</gene>
<dbReference type="PANTHER" id="PTHR42080:SF1">
    <property type="entry name" value="SRR1-LIKE DOMAIN-CONTAINING PROTEIN"/>
    <property type="match status" value="1"/>
</dbReference>
<proteinExistence type="predicted"/>
<dbReference type="EMBL" id="JAGMWT010000018">
    <property type="protein sequence ID" value="KAH7113831.1"/>
    <property type="molecule type" value="Genomic_DNA"/>
</dbReference>
<comment type="caution">
    <text evidence="2">The sequence shown here is derived from an EMBL/GenBank/DDBJ whole genome shotgun (WGS) entry which is preliminary data.</text>
</comment>
<dbReference type="PANTHER" id="PTHR42080">
    <property type="entry name" value="SRR1 DOMAIN-CONTAINING PROTEIN"/>
    <property type="match status" value="1"/>
</dbReference>
<keyword evidence="3" id="KW-1185">Reference proteome</keyword>
<evidence type="ECO:0000259" key="1">
    <source>
        <dbReference type="Pfam" id="PF07985"/>
    </source>
</evidence>
<name>A0A9P9D7L8_9PLEO</name>
<reference evidence="2" key="1">
    <citation type="journal article" date="2021" name="Nat. Commun.">
        <title>Genetic determinants of endophytism in the Arabidopsis root mycobiome.</title>
        <authorList>
            <person name="Mesny F."/>
            <person name="Miyauchi S."/>
            <person name="Thiergart T."/>
            <person name="Pickel B."/>
            <person name="Atanasova L."/>
            <person name="Karlsson M."/>
            <person name="Huettel B."/>
            <person name="Barry K.W."/>
            <person name="Haridas S."/>
            <person name="Chen C."/>
            <person name="Bauer D."/>
            <person name="Andreopoulos W."/>
            <person name="Pangilinan J."/>
            <person name="LaButti K."/>
            <person name="Riley R."/>
            <person name="Lipzen A."/>
            <person name="Clum A."/>
            <person name="Drula E."/>
            <person name="Henrissat B."/>
            <person name="Kohler A."/>
            <person name="Grigoriev I.V."/>
            <person name="Martin F.M."/>
            <person name="Hacquard S."/>
        </authorList>
    </citation>
    <scope>NUCLEOTIDE SEQUENCE</scope>
    <source>
        <strain evidence="2">MPI-CAGE-CH-0243</strain>
    </source>
</reference>
<sequence length="221" mass="25969">MQIKSLWLKSRSCAKLKGTLLDVAFRTSHITKVVGFGIGSLHWKSAMIQYFTILTIVETLEVAYRLRNPLSPSIELVFQDPYYDARDKFLFQSIISQPVRLVDDPQGFLELDKNSLVVTCHLPIDVPLLQIIADMFWDDRKNGPAGFICDKDYGHKQERYCIRDRSSPRVLEFLQDYSCEHFDDHQVERDFSDALEMHRSYWLWDVNYLWKPRTPERNTST</sequence>